<dbReference type="OrthoDB" id="2935572at2759"/>
<evidence type="ECO:0000259" key="3">
    <source>
        <dbReference type="PROSITE" id="PS50102"/>
    </source>
</evidence>
<keyword evidence="5" id="KW-1185">Reference proteome</keyword>
<feature type="compositionally biased region" description="Polar residues" evidence="2">
    <location>
        <begin position="154"/>
        <end position="163"/>
    </location>
</feature>
<dbReference type="EMBL" id="ML738782">
    <property type="protein sequence ID" value="KAE8156065.1"/>
    <property type="molecule type" value="Genomic_DNA"/>
</dbReference>
<evidence type="ECO:0000256" key="2">
    <source>
        <dbReference type="SAM" id="MobiDB-lite"/>
    </source>
</evidence>
<keyword evidence="1" id="KW-0694">RNA-binding</keyword>
<dbReference type="SUPFAM" id="SSF54928">
    <property type="entry name" value="RNA-binding domain, RBD"/>
    <property type="match status" value="1"/>
</dbReference>
<evidence type="ECO:0000256" key="1">
    <source>
        <dbReference type="PROSITE-ProRule" id="PRU00176"/>
    </source>
</evidence>
<sequence length="456" mass="50908">MLSSVFFLTLTHSLTHSLFLSLFSHFKFTGAINLNYLLSEVVGRELATMSSSFITVEKRHFESLLQRAEAVSPITYAWHCSDDLLILGTINWKQHSSQESKSSLDSDLVTIANSEYQHLLAVSTQFAKLKKSLLNGGLSQETLDILIYGSPPLSDNQNSSKVCTESPLVCKKTPSPKRANLPNNHKRWESYDDDDEEDAPLASQDSDRDDYEGSSGSSGSSIASTPQRTILLRGLPDRVTHRDLVEAIKGGALLHVHLRTRERMASISFVEEANAQEFFQHAKGHGVCVAGKRVEISWNDRQFYLPPFVRAKINNGASRNLVLYNVHPNVTELLIRKDLDHIHNLIVITVKFKNGNAYISTNSVHNALFARSCMMSRLTYKGMRIAFYPDECAEPLPKLTNGLKKESQVPSKKSVSALNRFQLLSLDGVEEDETDHDHGQAGLGGYRQNTALKVQH</sequence>
<dbReference type="AlphaFoldDB" id="A0A5N6UBW7"/>
<reference evidence="4 5" key="1">
    <citation type="submission" date="2019-04" db="EMBL/GenBank/DDBJ databases">
        <title>Friends and foes A comparative genomics study of 23 Aspergillus species from section Flavi.</title>
        <authorList>
            <consortium name="DOE Joint Genome Institute"/>
            <person name="Kjaerbolling I."/>
            <person name="Vesth T."/>
            <person name="Frisvad J.C."/>
            <person name="Nybo J.L."/>
            <person name="Theobald S."/>
            <person name="Kildgaard S."/>
            <person name="Isbrandt T."/>
            <person name="Kuo A."/>
            <person name="Sato A."/>
            <person name="Lyhne E.K."/>
            <person name="Kogle M.E."/>
            <person name="Wiebenga A."/>
            <person name="Kun R.S."/>
            <person name="Lubbers R.J."/>
            <person name="Makela M.R."/>
            <person name="Barry K."/>
            <person name="Chovatia M."/>
            <person name="Clum A."/>
            <person name="Daum C."/>
            <person name="Haridas S."/>
            <person name="He G."/>
            <person name="LaButti K."/>
            <person name="Lipzen A."/>
            <person name="Mondo S."/>
            <person name="Riley R."/>
            <person name="Salamov A."/>
            <person name="Simmons B.A."/>
            <person name="Magnuson J.K."/>
            <person name="Henrissat B."/>
            <person name="Mortensen U.H."/>
            <person name="Larsen T.O."/>
            <person name="Devries R.P."/>
            <person name="Grigoriev I.V."/>
            <person name="Machida M."/>
            <person name="Baker S.E."/>
            <person name="Andersen M.R."/>
        </authorList>
    </citation>
    <scope>NUCLEOTIDE SEQUENCE [LARGE SCALE GENOMIC DNA]</scope>
    <source>
        <strain evidence="4 5">CBS 117626</strain>
    </source>
</reference>
<dbReference type="CDD" id="cd12261">
    <property type="entry name" value="RRM1_3_MRN1"/>
    <property type="match status" value="1"/>
</dbReference>
<proteinExistence type="predicted"/>
<feature type="region of interest" description="Disordered" evidence="2">
    <location>
        <begin position="429"/>
        <end position="449"/>
    </location>
</feature>
<dbReference type="Proteomes" id="UP000326950">
    <property type="component" value="Unassembled WGS sequence"/>
</dbReference>
<name>A0A5N6UBW7_ASPTM</name>
<dbReference type="InterPro" id="IPR035979">
    <property type="entry name" value="RBD_domain_sf"/>
</dbReference>
<dbReference type="PROSITE" id="PS50102">
    <property type="entry name" value="RRM"/>
    <property type="match status" value="1"/>
</dbReference>
<dbReference type="Gene3D" id="3.30.70.330">
    <property type="match status" value="2"/>
</dbReference>
<organism evidence="4 5">
    <name type="scientific">Aspergillus tamarii</name>
    <dbReference type="NCBI Taxonomy" id="41984"/>
    <lineage>
        <taxon>Eukaryota</taxon>
        <taxon>Fungi</taxon>
        <taxon>Dikarya</taxon>
        <taxon>Ascomycota</taxon>
        <taxon>Pezizomycotina</taxon>
        <taxon>Eurotiomycetes</taxon>
        <taxon>Eurotiomycetidae</taxon>
        <taxon>Eurotiales</taxon>
        <taxon>Aspergillaceae</taxon>
        <taxon>Aspergillus</taxon>
        <taxon>Aspergillus subgen. Circumdati</taxon>
    </lineage>
</organism>
<dbReference type="InterPro" id="IPR012677">
    <property type="entry name" value="Nucleotide-bd_a/b_plait_sf"/>
</dbReference>
<feature type="region of interest" description="Disordered" evidence="2">
    <location>
        <begin position="154"/>
        <end position="225"/>
    </location>
</feature>
<dbReference type="InterPro" id="IPR000504">
    <property type="entry name" value="RRM_dom"/>
</dbReference>
<gene>
    <name evidence="4" type="ORF">BDV40DRAFT_282232</name>
</gene>
<protein>
    <recommendedName>
        <fullName evidence="3">RRM domain-containing protein</fullName>
    </recommendedName>
</protein>
<accession>A0A5N6UBW7</accession>
<dbReference type="GO" id="GO:0003723">
    <property type="term" value="F:RNA binding"/>
    <property type="evidence" value="ECO:0007669"/>
    <property type="project" value="UniProtKB-UniRule"/>
</dbReference>
<feature type="domain" description="RRM" evidence="3">
    <location>
        <begin position="228"/>
        <end position="301"/>
    </location>
</feature>
<evidence type="ECO:0000313" key="5">
    <source>
        <dbReference type="Proteomes" id="UP000326950"/>
    </source>
</evidence>
<evidence type="ECO:0000313" key="4">
    <source>
        <dbReference type="EMBL" id="KAE8156065.1"/>
    </source>
</evidence>